<feature type="transmembrane region" description="Helical" evidence="1">
    <location>
        <begin position="307"/>
        <end position="328"/>
    </location>
</feature>
<dbReference type="EMBL" id="DXCH01000195">
    <property type="protein sequence ID" value="HIZ07670.1"/>
    <property type="molecule type" value="Genomic_DNA"/>
</dbReference>
<evidence type="ECO:0000256" key="1">
    <source>
        <dbReference type="SAM" id="Phobius"/>
    </source>
</evidence>
<keyword evidence="1" id="KW-0812">Transmembrane</keyword>
<name>A0A9D2D365_9FIRM</name>
<evidence type="ECO:0000313" key="3">
    <source>
        <dbReference type="Proteomes" id="UP000824024"/>
    </source>
</evidence>
<keyword evidence="1" id="KW-1133">Transmembrane helix</keyword>
<feature type="transmembrane region" description="Helical" evidence="1">
    <location>
        <begin position="278"/>
        <end position="301"/>
    </location>
</feature>
<organism evidence="2 3">
    <name type="scientific">Candidatus Eubacterium avistercoris</name>
    <dbReference type="NCBI Taxonomy" id="2838567"/>
    <lineage>
        <taxon>Bacteria</taxon>
        <taxon>Bacillati</taxon>
        <taxon>Bacillota</taxon>
        <taxon>Clostridia</taxon>
        <taxon>Eubacteriales</taxon>
        <taxon>Eubacteriaceae</taxon>
        <taxon>Eubacterium</taxon>
    </lineage>
</organism>
<feature type="transmembrane region" description="Helical" evidence="1">
    <location>
        <begin position="12"/>
        <end position="33"/>
    </location>
</feature>
<protein>
    <submittedName>
        <fullName evidence="2">Type II secretion system F family protein</fullName>
    </submittedName>
</protein>
<dbReference type="AlphaFoldDB" id="A0A9D2D365"/>
<sequence length="337" mass="39052">MFQLEIPEEIKILAAVSCIAGGILFFSAFYKLFAMPFWHRQIKEGWERILESTRDMQARRLEDYQKTVSEYGAQEQIPRLQKWDRYFVQSGISQKIPFLNSQLYLTGILLGAAAGFFLFWLTAGENPVAGMGRGVLWMIGESGCGYMVIKVLVRQRRKRTEKELLPFLNVVDNFSKGHEDLFYILENAGRYLKEPLKSAVLECSRHAAQTGKRYEAIQELIYSIQHPKFQEMVHNLDICSRNEANYSEVLKDMRESLVNYLSNRREEETILREGKIQILLILCMGMPMIGMLRAVTGVSVLSMTKNFFGRAVIGYWILVLLFILYQMFFGEDRKETI</sequence>
<evidence type="ECO:0000313" key="2">
    <source>
        <dbReference type="EMBL" id="HIZ07670.1"/>
    </source>
</evidence>
<reference evidence="2" key="1">
    <citation type="journal article" date="2021" name="PeerJ">
        <title>Extensive microbial diversity within the chicken gut microbiome revealed by metagenomics and culture.</title>
        <authorList>
            <person name="Gilroy R."/>
            <person name="Ravi A."/>
            <person name="Getino M."/>
            <person name="Pursley I."/>
            <person name="Horton D.L."/>
            <person name="Alikhan N.F."/>
            <person name="Baker D."/>
            <person name="Gharbi K."/>
            <person name="Hall N."/>
            <person name="Watson M."/>
            <person name="Adriaenssens E.M."/>
            <person name="Foster-Nyarko E."/>
            <person name="Jarju S."/>
            <person name="Secka A."/>
            <person name="Antonio M."/>
            <person name="Oren A."/>
            <person name="Chaudhuri R.R."/>
            <person name="La Ragione R."/>
            <person name="Hildebrand F."/>
            <person name="Pallen M.J."/>
        </authorList>
    </citation>
    <scope>NUCLEOTIDE SEQUENCE</scope>
    <source>
        <strain evidence="2">CHK192-9172</strain>
    </source>
</reference>
<keyword evidence="1" id="KW-0472">Membrane</keyword>
<reference evidence="2" key="2">
    <citation type="submission" date="2021-04" db="EMBL/GenBank/DDBJ databases">
        <authorList>
            <person name="Gilroy R."/>
        </authorList>
    </citation>
    <scope>NUCLEOTIDE SEQUENCE</scope>
    <source>
        <strain evidence="2">CHK192-9172</strain>
    </source>
</reference>
<feature type="transmembrane region" description="Helical" evidence="1">
    <location>
        <begin position="103"/>
        <end position="123"/>
    </location>
</feature>
<dbReference type="Proteomes" id="UP000824024">
    <property type="component" value="Unassembled WGS sequence"/>
</dbReference>
<accession>A0A9D2D365</accession>
<proteinExistence type="predicted"/>
<feature type="transmembrane region" description="Helical" evidence="1">
    <location>
        <begin position="135"/>
        <end position="153"/>
    </location>
</feature>
<gene>
    <name evidence="2" type="ORF">IAA08_07030</name>
</gene>
<comment type="caution">
    <text evidence="2">The sequence shown here is derived from an EMBL/GenBank/DDBJ whole genome shotgun (WGS) entry which is preliminary data.</text>
</comment>